<dbReference type="PIRSF" id="PIRSF010256">
    <property type="entry name" value="CoxE_vWa"/>
    <property type="match status" value="1"/>
</dbReference>
<protein>
    <recommendedName>
        <fullName evidence="2">VWFA domain-containing protein</fullName>
    </recommendedName>
</protein>
<dbReference type="RefSeq" id="WP_062229782.1">
    <property type="nucleotide sequence ID" value="NZ_KQ948146.1"/>
</dbReference>
<gene>
    <name evidence="3" type="ORF">AQI94_13010</name>
</gene>
<evidence type="ECO:0000313" key="3">
    <source>
        <dbReference type="EMBL" id="KUM88337.1"/>
    </source>
</evidence>
<dbReference type="EMBL" id="LMWM01000011">
    <property type="protein sequence ID" value="KUM88337.1"/>
    <property type="molecule type" value="Genomic_DNA"/>
</dbReference>
<dbReference type="AlphaFoldDB" id="A0A101N8C7"/>
<organism evidence="3 4">
    <name type="scientific">Streptomyces pseudovenezuelae</name>
    <dbReference type="NCBI Taxonomy" id="67350"/>
    <lineage>
        <taxon>Bacteria</taxon>
        <taxon>Bacillati</taxon>
        <taxon>Actinomycetota</taxon>
        <taxon>Actinomycetes</taxon>
        <taxon>Kitasatosporales</taxon>
        <taxon>Streptomycetaceae</taxon>
        <taxon>Streptomyces</taxon>
        <taxon>Streptomyces aurantiacus group</taxon>
    </lineage>
</organism>
<feature type="compositionally biased region" description="Pro residues" evidence="1">
    <location>
        <begin position="77"/>
        <end position="88"/>
    </location>
</feature>
<dbReference type="InterPro" id="IPR036465">
    <property type="entry name" value="vWFA_dom_sf"/>
</dbReference>
<dbReference type="Gene3D" id="3.40.50.410">
    <property type="entry name" value="von Willebrand factor, type A domain"/>
    <property type="match status" value="1"/>
</dbReference>
<dbReference type="PANTHER" id="PTHR39338:SF6">
    <property type="entry name" value="BLL5662 PROTEIN"/>
    <property type="match status" value="1"/>
</dbReference>
<feature type="compositionally biased region" description="Low complexity" evidence="1">
    <location>
        <begin position="97"/>
        <end position="109"/>
    </location>
</feature>
<accession>A0A101N8C7</accession>
<comment type="caution">
    <text evidence="3">The sequence shown here is derived from an EMBL/GenBank/DDBJ whole genome shotgun (WGS) entry which is preliminary data.</text>
</comment>
<dbReference type="PANTHER" id="PTHR39338">
    <property type="entry name" value="BLL5662 PROTEIN-RELATED"/>
    <property type="match status" value="1"/>
</dbReference>
<feature type="domain" description="VWFA" evidence="2">
    <location>
        <begin position="193"/>
        <end position="360"/>
    </location>
</feature>
<proteinExistence type="predicted"/>
<evidence type="ECO:0000259" key="2">
    <source>
        <dbReference type="SMART" id="SM00327"/>
    </source>
</evidence>
<feature type="region of interest" description="Disordered" evidence="1">
    <location>
        <begin position="77"/>
        <end position="109"/>
    </location>
</feature>
<reference evidence="3 4" key="1">
    <citation type="submission" date="2015-10" db="EMBL/GenBank/DDBJ databases">
        <title>Draft genome sequence of Streptomyces pseudovenezuelae DSM 40212, type strain for the species Streptomyces pseudovenezuelae.</title>
        <authorList>
            <person name="Ruckert C."/>
            <person name="Winkler A."/>
            <person name="Kalinowski J."/>
            <person name="Kampfer P."/>
            <person name="Glaeser S."/>
        </authorList>
    </citation>
    <scope>NUCLEOTIDE SEQUENCE [LARGE SCALE GENOMIC DNA]</scope>
    <source>
        <strain evidence="3 4">DSM 40212</strain>
    </source>
</reference>
<dbReference type="OrthoDB" id="9790469at2"/>
<dbReference type="Proteomes" id="UP000053039">
    <property type="component" value="Unassembled WGS sequence"/>
</dbReference>
<dbReference type="SMART" id="SM00327">
    <property type="entry name" value="VWA"/>
    <property type="match status" value="1"/>
</dbReference>
<dbReference type="InterPro" id="IPR011195">
    <property type="entry name" value="UCP010256"/>
</dbReference>
<dbReference type="Pfam" id="PF05762">
    <property type="entry name" value="VWA_CoxE"/>
    <property type="match status" value="1"/>
</dbReference>
<evidence type="ECO:0000313" key="4">
    <source>
        <dbReference type="Proteomes" id="UP000053039"/>
    </source>
</evidence>
<dbReference type="SUPFAM" id="SSF53300">
    <property type="entry name" value="vWA-like"/>
    <property type="match status" value="1"/>
</dbReference>
<dbReference type="InterPro" id="IPR008912">
    <property type="entry name" value="Uncharacterised_CoxE"/>
</dbReference>
<dbReference type="InterPro" id="IPR002035">
    <property type="entry name" value="VWF_A"/>
</dbReference>
<dbReference type="CDD" id="cd00198">
    <property type="entry name" value="vWFA"/>
    <property type="match status" value="1"/>
</dbReference>
<name>A0A101N8C7_9ACTN</name>
<sequence>MTGTEPADAALLAFAHALRTAGVDASPERVHAFLRAVAELGPARVYWAGRLTLCANHDDLERYDQVFAACFAGAGPATPPAGLPPPRPRLTVPESTAGRPARAGAEPALPPAAALASSADVLRHRDIAGLDAAERAALHRLLTAFALPGRTRRTARRRPARRGRVDPRRSVRELLRRGGEPARLGHHERAERPRRVVLLVDVSGSMAPYADALLRFAHAAARGTRTEVFTVATRLTRVTRALSHRDPDRAMAALATAVPDWRGGTRLGELLREFLDRWGQRGTARGAVVVVLSDGWERGDPELLADQMRRLHRLAHRVIWANPLKARPGYAPLAAGMAAALPSVDAFVEGHSLAALERLAAVVKGADDA</sequence>
<evidence type="ECO:0000256" key="1">
    <source>
        <dbReference type="SAM" id="MobiDB-lite"/>
    </source>
</evidence>